<keyword evidence="4" id="KW-0732">Signal</keyword>
<dbReference type="Gene3D" id="2.60.40.420">
    <property type="entry name" value="Cupredoxins - blue copper proteins"/>
    <property type="match status" value="1"/>
</dbReference>
<evidence type="ECO:0000256" key="3">
    <source>
        <dbReference type="SAM" id="MobiDB-lite"/>
    </source>
</evidence>
<evidence type="ECO:0000256" key="2">
    <source>
        <dbReference type="ARBA" id="ARBA00023008"/>
    </source>
</evidence>
<evidence type="ECO:0000313" key="7">
    <source>
        <dbReference type="Proteomes" id="UP000237144"/>
    </source>
</evidence>
<dbReference type="OrthoDB" id="2331100at2759"/>
<accession>A0A2S5BCT5</accession>
<keyword evidence="2" id="KW-0186">Copper</keyword>
<organism evidence="6 7">
    <name type="scientific">Rhodotorula taiwanensis</name>
    <dbReference type="NCBI Taxonomy" id="741276"/>
    <lineage>
        <taxon>Eukaryota</taxon>
        <taxon>Fungi</taxon>
        <taxon>Dikarya</taxon>
        <taxon>Basidiomycota</taxon>
        <taxon>Pucciniomycotina</taxon>
        <taxon>Microbotryomycetes</taxon>
        <taxon>Sporidiobolales</taxon>
        <taxon>Sporidiobolaceae</taxon>
        <taxon>Rhodotorula</taxon>
    </lineage>
</organism>
<dbReference type="GO" id="GO:0005507">
    <property type="term" value="F:copper ion binding"/>
    <property type="evidence" value="ECO:0007669"/>
    <property type="project" value="InterPro"/>
</dbReference>
<evidence type="ECO:0000256" key="1">
    <source>
        <dbReference type="ARBA" id="ARBA00022723"/>
    </source>
</evidence>
<feature type="chain" id="PRO_5015651953" description="Blue (type 1) copper domain-containing protein" evidence="4">
    <location>
        <begin position="21"/>
        <end position="375"/>
    </location>
</feature>
<dbReference type="SUPFAM" id="SSF49503">
    <property type="entry name" value="Cupredoxins"/>
    <property type="match status" value="1"/>
</dbReference>
<dbReference type="InterPro" id="IPR008972">
    <property type="entry name" value="Cupredoxin"/>
</dbReference>
<dbReference type="Pfam" id="PF00127">
    <property type="entry name" value="Copper-bind"/>
    <property type="match status" value="1"/>
</dbReference>
<feature type="signal peptide" evidence="4">
    <location>
        <begin position="1"/>
        <end position="20"/>
    </location>
</feature>
<feature type="domain" description="Blue (type 1) copper" evidence="5">
    <location>
        <begin position="144"/>
        <end position="236"/>
    </location>
</feature>
<dbReference type="EMBL" id="PJQD01000023">
    <property type="protein sequence ID" value="POY74584.1"/>
    <property type="molecule type" value="Genomic_DNA"/>
</dbReference>
<protein>
    <recommendedName>
        <fullName evidence="5">Blue (type 1) copper domain-containing protein</fullName>
    </recommendedName>
</protein>
<evidence type="ECO:0000313" key="6">
    <source>
        <dbReference type="EMBL" id="POY74584.1"/>
    </source>
</evidence>
<evidence type="ECO:0000256" key="4">
    <source>
        <dbReference type="SAM" id="SignalP"/>
    </source>
</evidence>
<feature type="region of interest" description="Disordered" evidence="3">
    <location>
        <begin position="74"/>
        <end position="93"/>
    </location>
</feature>
<dbReference type="Proteomes" id="UP000237144">
    <property type="component" value="Unassembled WGS sequence"/>
</dbReference>
<proteinExistence type="predicted"/>
<feature type="compositionally biased region" description="Gly residues" evidence="3">
    <location>
        <begin position="74"/>
        <end position="87"/>
    </location>
</feature>
<gene>
    <name evidence="6" type="ORF">BMF94_2345</name>
</gene>
<dbReference type="CDD" id="cd00920">
    <property type="entry name" value="Cupredoxin"/>
    <property type="match status" value="1"/>
</dbReference>
<sequence>MKAFVASLSLLSALVQLGRAQGQAASDELGKRTQGVDVVRRQYGGAYRGAYGGGAAPAAGPSPMMQPMSGMTGMTGMGSGEGSGPGIPSGPAALSMPSGASGAYPPAVSSMPVPGMGMGNAASANASAAAASNSTGLVPGPGQVVVAPKQGDLRFVPFNINVPPGQNVSFILGAGPHTVTQSSALSICNATQETGAFKSGMQNAGFEFSVPVKDRSTVYYFCGVPNHCQKGMFGLINGAVAQNANDSFGTYLGQWGSMNTGNQELINITIQITASVPAAAKWGSSLSISQIDPWAIDWAMQQTLYTRQFFAQNPHLLAADVNGTASSTGSATASMPSGSSSTTSSSSAAALVGIGRAPMLSLSLAFGFTALLVFL</sequence>
<keyword evidence="7" id="KW-1185">Reference proteome</keyword>
<dbReference type="STRING" id="741276.A0A2S5BCT5"/>
<reference evidence="6 7" key="1">
    <citation type="journal article" date="2018" name="Front. Microbiol.">
        <title>Prospects for Fungal Bioremediation of Acidic Radioactive Waste Sites: Characterization and Genome Sequence of Rhodotorula taiwanensis MD1149.</title>
        <authorList>
            <person name="Tkavc R."/>
            <person name="Matrosova V.Y."/>
            <person name="Grichenko O.E."/>
            <person name="Gostincar C."/>
            <person name="Volpe R.P."/>
            <person name="Klimenkova P."/>
            <person name="Gaidamakova E.K."/>
            <person name="Zhou C.E."/>
            <person name="Stewart B.J."/>
            <person name="Lyman M.G."/>
            <person name="Malfatti S.A."/>
            <person name="Rubinfeld B."/>
            <person name="Courtot M."/>
            <person name="Singh J."/>
            <person name="Dalgard C.L."/>
            <person name="Hamilton T."/>
            <person name="Frey K.G."/>
            <person name="Gunde-Cimerman N."/>
            <person name="Dugan L."/>
            <person name="Daly M.J."/>
        </authorList>
    </citation>
    <scope>NUCLEOTIDE SEQUENCE [LARGE SCALE GENOMIC DNA]</scope>
    <source>
        <strain evidence="6 7">MD1149</strain>
    </source>
</reference>
<evidence type="ECO:0000259" key="5">
    <source>
        <dbReference type="Pfam" id="PF00127"/>
    </source>
</evidence>
<dbReference type="InterPro" id="IPR000923">
    <property type="entry name" value="BlueCu_1"/>
</dbReference>
<name>A0A2S5BCT5_9BASI</name>
<keyword evidence="1" id="KW-0479">Metal-binding</keyword>
<dbReference type="AlphaFoldDB" id="A0A2S5BCT5"/>
<dbReference type="GO" id="GO:0009055">
    <property type="term" value="F:electron transfer activity"/>
    <property type="evidence" value="ECO:0007669"/>
    <property type="project" value="InterPro"/>
</dbReference>
<comment type="caution">
    <text evidence="6">The sequence shown here is derived from an EMBL/GenBank/DDBJ whole genome shotgun (WGS) entry which is preliminary data.</text>
</comment>